<keyword evidence="4 6" id="KW-1133">Transmembrane helix</keyword>
<evidence type="ECO:0000256" key="1">
    <source>
        <dbReference type="ARBA" id="ARBA00004651"/>
    </source>
</evidence>
<accession>A0A4D4IZ72</accession>
<evidence type="ECO:0000256" key="4">
    <source>
        <dbReference type="ARBA" id="ARBA00022989"/>
    </source>
</evidence>
<evidence type="ECO:0000256" key="5">
    <source>
        <dbReference type="ARBA" id="ARBA00023136"/>
    </source>
</evidence>
<evidence type="ECO:0000256" key="3">
    <source>
        <dbReference type="ARBA" id="ARBA00022692"/>
    </source>
</evidence>
<dbReference type="AlphaFoldDB" id="A0A4D4IZ72"/>
<evidence type="ECO:0000256" key="2">
    <source>
        <dbReference type="ARBA" id="ARBA00022475"/>
    </source>
</evidence>
<dbReference type="OrthoDB" id="4337946at2"/>
<feature type="transmembrane region" description="Helical" evidence="6">
    <location>
        <begin position="6"/>
        <end position="25"/>
    </location>
</feature>
<reference evidence="9" key="1">
    <citation type="submission" date="2019-04" db="EMBL/GenBank/DDBJ databases">
        <title>Draft genome sequence of Pseudonocardiaceae bacterium SL3-2-4.</title>
        <authorList>
            <person name="Ningsih F."/>
            <person name="Yokota A."/>
            <person name="Sakai Y."/>
            <person name="Nanatani K."/>
            <person name="Yabe S."/>
            <person name="Oetari A."/>
            <person name="Sjamsuridzal W."/>
        </authorList>
    </citation>
    <scope>NUCLEOTIDE SEQUENCE [LARGE SCALE GENOMIC DNA]</scope>
    <source>
        <strain evidence="9">SL3-2-4</strain>
    </source>
</reference>
<feature type="domain" description="MrpA C-terminal/MbhD" evidence="7">
    <location>
        <begin position="14"/>
        <end position="78"/>
    </location>
</feature>
<feature type="transmembrane region" description="Helical" evidence="6">
    <location>
        <begin position="32"/>
        <end position="49"/>
    </location>
</feature>
<dbReference type="Pfam" id="PF13244">
    <property type="entry name" value="MbhD"/>
    <property type="match status" value="1"/>
</dbReference>
<evidence type="ECO:0000313" key="9">
    <source>
        <dbReference type="Proteomes" id="UP000298860"/>
    </source>
</evidence>
<evidence type="ECO:0000259" key="7">
    <source>
        <dbReference type="Pfam" id="PF13244"/>
    </source>
</evidence>
<dbReference type="RefSeq" id="WP_137812826.1">
    <property type="nucleotide sequence ID" value="NZ_BJFL01000004.1"/>
</dbReference>
<gene>
    <name evidence="8" type="ORF">GTS_12780</name>
</gene>
<keyword evidence="9" id="KW-1185">Reference proteome</keyword>
<keyword evidence="5 6" id="KW-0472">Membrane</keyword>
<organism evidence="8 9">
    <name type="scientific">Gandjariella thermophila</name>
    <dbReference type="NCBI Taxonomy" id="1931992"/>
    <lineage>
        <taxon>Bacteria</taxon>
        <taxon>Bacillati</taxon>
        <taxon>Actinomycetota</taxon>
        <taxon>Actinomycetes</taxon>
        <taxon>Pseudonocardiales</taxon>
        <taxon>Pseudonocardiaceae</taxon>
        <taxon>Gandjariella</taxon>
    </lineage>
</organism>
<keyword evidence="2" id="KW-1003">Cell membrane</keyword>
<dbReference type="Proteomes" id="UP000298860">
    <property type="component" value="Unassembled WGS sequence"/>
</dbReference>
<dbReference type="GO" id="GO:0005886">
    <property type="term" value="C:plasma membrane"/>
    <property type="evidence" value="ECO:0007669"/>
    <property type="project" value="UniProtKB-SubCell"/>
</dbReference>
<feature type="transmembrane region" description="Helical" evidence="6">
    <location>
        <begin position="55"/>
        <end position="74"/>
    </location>
</feature>
<proteinExistence type="predicted"/>
<comment type="caution">
    <text evidence="8">The sequence shown here is derived from an EMBL/GenBank/DDBJ whole genome shotgun (WGS) entry which is preliminary data.</text>
</comment>
<evidence type="ECO:0000256" key="6">
    <source>
        <dbReference type="SAM" id="Phobius"/>
    </source>
</evidence>
<protein>
    <recommendedName>
        <fullName evidence="7">MrpA C-terminal/MbhD domain-containing protein</fullName>
    </recommendedName>
</protein>
<dbReference type="EMBL" id="BJFL01000004">
    <property type="protein sequence ID" value="GDY29645.1"/>
    <property type="molecule type" value="Genomic_DNA"/>
</dbReference>
<name>A0A4D4IZ72_9PSEU</name>
<dbReference type="InterPro" id="IPR025383">
    <property type="entry name" value="MrpA_C/MbhD"/>
</dbReference>
<evidence type="ECO:0000313" key="8">
    <source>
        <dbReference type="EMBL" id="GDY29645.1"/>
    </source>
</evidence>
<keyword evidence="3 6" id="KW-0812">Transmembrane</keyword>
<sequence length="84" mass="8706">MTETNVLLIVSLTLVAVAGTVVVATGEPSRQAVVLSVFGLLLGLLFVVLQAPDVALSQIGVGTAVVPLMVVLAVRKIRQLGSRR</sequence>
<comment type="subcellular location">
    <subcellularLocation>
        <location evidence="1">Cell membrane</location>
        <topology evidence="1">Multi-pass membrane protein</topology>
    </subcellularLocation>
</comment>